<evidence type="ECO:0000313" key="5">
    <source>
        <dbReference type="EMBL" id="KAF0703216.1"/>
    </source>
</evidence>
<proteinExistence type="predicted"/>
<dbReference type="VEuPathDB" id="FungiDB:H257_19374"/>
<feature type="compositionally biased region" description="Acidic residues" evidence="3">
    <location>
        <begin position="286"/>
        <end position="296"/>
    </location>
</feature>
<dbReference type="GO" id="GO:0015074">
    <property type="term" value="P:DNA integration"/>
    <property type="evidence" value="ECO:0007669"/>
    <property type="project" value="InterPro"/>
</dbReference>
<dbReference type="InterPro" id="IPR001584">
    <property type="entry name" value="Integrase_cat-core"/>
</dbReference>
<protein>
    <recommendedName>
        <fullName evidence="4">Integrase catalytic domain-containing protein</fullName>
    </recommendedName>
</protein>
<evidence type="ECO:0000256" key="3">
    <source>
        <dbReference type="SAM" id="MobiDB-lite"/>
    </source>
</evidence>
<accession>A0A6A4Z1P4</accession>
<dbReference type="SUPFAM" id="SSF53098">
    <property type="entry name" value="Ribonuclease H-like"/>
    <property type="match status" value="1"/>
</dbReference>
<feature type="region of interest" description="Disordered" evidence="3">
    <location>
        <begin position="283"/>
        <end position="334"/>
    </location>
</feature>
<reference evidence="5 6" key="1">
    <citation type="submission" date="2019-06" db="EMBL/GenBank/DDBJ databases">
        <title>Genomics analysis of Aphanomyces spp. identifies a new class of oomycete effector associated with host adaptation.</title>
        <authorList>
            <person name="Gaulin E."/>
        </authorList>
    </citation>
    <scope>NUCLEOTIDE SEQUENCE [LARGE SCALE GENOMIC DNA]</scope>
    <source>
        <strain evidence="5 6">E</strain>
    </source>
</reference>
<dbReference type="GO" id="GO:0003676">
    <property type="term" value="F:nucleic acid binding"/>
    <property type="evidence" value="ECO:0007669"/>
    <property type="project" value="InterPro"/>
</dbReference>
<dbReference type="InterPro" id="IPR013103">
    <property type="entry name" value="RVT_2"/>
</dbReference>
<dbReference type="SUPFAM" id="SSF56672">
    <property type="entry name" value="DNA/RNA polymerases"/>
    <property type="match status" value="1"/>
</dbReference>
<dbReference type="InterPro" id="IPR043502">
    <property type="entry name" value="DNA/RNA_pol_sf"/>
</dbReference>
<dbReference type="PANTHER" id="PTHR42648">
    <property type="entry name" value="TRANSPOSASE, PUTATIVE-RELATED"/>
    <property type="match status" value="1"/>
</dbReference>
<dbReference type="Proteomes" id="UP000469452">
    <property type="component" value="Unassembled WGS sequence"/>
</dbReference>
<feature type="compositionally biased region" description="Polar residues" evidence="3">
    <location>
        <begin position="304"/>
        <end position="315"/>
    </location>
</feature>
<dbReference type="InterPro" id="IPR057670">
    <property type="entry name" value="SH3_retrovirus"/>
</dbReference>
<evidence type="ECO:0000256" key="1">
    <source>
        <dbReference type="ARBA" id="ARBA00022723"/>
    </source>
</evidence>
<keyword evidence="2" id="KW-0378">Hydrolase</keyword>
<dbReference type="Pfam" id="PF00665">
    <property type="entry name" value="rve"/>
    <property type="match status" value="1"/>
</dbReference>
<dbReference type="Pfam" id="PF25597">
    <property type="entry name" value="SH3_retrovirus"/>
    <property type="match status" value="1"/>
</dbReference>
<dbReference type="InterPro" id="IPR012337">
    <property type="entry name" value="RNaseH-like_sf"/>
</dbReference>
<dbReference type="Gene3D" id="3.30.420.10">
    <property type="entry name" value="Ribonuclease H-like superfamily/Ribonuclease H"/>
    <property type="match status" value="1"/>
</dbReference>
<dbReference type="EMBL" id="VJMI01020850">
    <property type="protein sequence ID" value="KAF0703216.1"/>
    <property type="molecule type" value="Genomic_DNA"/>
</dbReference>
<comment type="caution">
    <text evidence="5">The sequence shown here is derived from an EMBL/GenBank/DDBJ whole genome shotgun (WGS) entry which is preliminary data.</text>
</comment>
<dbReference type="PROSITE" id="PS50994">
    <property type="entry name" value="INTEGRASE"/>
    <property type="match status" value="1"/>
</dbReference>
<organism evidence="5 6">
    <name type="scientific">Aphanomyces astaci</name>
    <name type="common">Crayfish plague agent</name>
    <dbReference type="NCBI Taxonomy" id="112090"/>
    <lineage>
        <taxon>Eukaryota</taxon>
        <taxon>Sar</taxon>
        <taxon>Stramenopiles</taxon>
        <taxon>Oomycota</taxon>
        <taxon>Saprolegniomycetes</taxon>
        <taxon>Saprolegniales</taxon>
        <taxon>Verrucalvaceae</taxon>
        <taxon>Aphanomyces</taxon>
    </lineage>
</organism>
<dbReference type="InterPro" id="IPR039537">
    <property type="entry name" value="Retrotran_Ty1/copia-like"/>
</dbReference>
<dbReference type="AlphaFoldDB" id="A0A6A4Z1P4"/>
<dbReference type="PANTHER" id="PTHR42648:SF18">
    <property type="entry name" value="RETROTRANSPOSON, UNCLASSIFIED-LIKE PROTEIN"/>
    <property type="match status" value="1"/>
</dbReference>
<sequence>MGLGTPKQLPELKVKCECCAKNKITKISPPKERTRSFRPGECWVSDTKGPMRTESVGGCKYYTVYLDVGSGMKVVRFVKSTDAATQHENFNKLKSWSEVQTGRKIKIFRSDGGSEYSSNDFNDALKTWGITHEKSTADNQWQNGMAERAHRSIMEMAMAMMSHAGLAKRWWAEAVNTAVFIQNRVPHGPAATTTPIEAFSGHRARLDKLRVFGCIAYNMIKEPEKRDKLSPKATKCVMMGYAEAQKAYKLYDLEHQKMVTSVQVEFRENEFPGVRTPINEYLVTHDDDDDDDEELTQGEPVATKPTSTPVTTSQPRMAPPSHFKPGKRVTSTPIPRGMSTQAHFYPDSIVDGAVGGRPLSALTPPATSRRDTMMTMDEFNSPPSDYRGMALRDRNKIRVPARFDGESARRSNTKQVANVIRDLDAATGRDRANAATEVELGATMTVDGVEYACSALPTMDDIPQSHHEAMRSPDRAEWAKAEELELKQLRDAGTWKLVDLPTGRKSIGSRWTYAKKTNSAGEVIRHKARLVCKGYSQVEGVDYTDTYSPVVKMGTIRACAAFVVSKNYVIVQADADTAFVQAKMDEGVLLYVDQPPGHGDGTNRVMLLIKALYGLKQAALAWFEHCRKILLSISFHPSAYDPCLYLRESEGSLEMLSTYVDDFLVMTKTTAAAEKILDQLERKRKLKRQGKAAYFLGMKIDYQGKSSL</sequence>
<evidence type="ECO:0000256" key="2">
    <source>
        <dbReference type="ARBA" id="ARBA00022801"/>
    </source>
</evidence>
<gene>
    <name evidence="5" type="ORF">AaE_015489</name>
</gene>
<keyword evidence="1" id="KW-0479">Metal-binding</keyword>
<dbReference type="GO" id="GO:0016787">
    <property type="term" value="F:hydrolase activity"/>
    <property type="evidence" value="ECO:0007669"/>
    <property type="project" value="UniProtKB-KW"/>
</dbReference>
<dbReference type="GO" id="GO:0046872">
    <property type="term" value="F:metal ion binding"/>
    <property type="evidence" value="ECO:0007669"/>
    <property type="project" value="UniProtKB-KW"/>
</dbReference>
<dbReference type="InterPro" id="IPR036397">
    <property type="entry name" value="RNaseH_sf"/>
</dbReference>
<dbReference type="VEuPathDB" id="FungiDB:H257_14726"/>
<evidence type="ECO:0000259" key="4">
    <source>
        <dbReference type="PROSITE" id="PS50994"/>
    </source>
</evidence>
<feature type="domain" description="Integrase catalytic" evidence="4">
    <location>
        <begin position="35"/>
        <end position="203"/>
    </location>
</feature>
<evidence type="ECO:0000313" key="6">
    <source>
        <dbReference type="Proteomes" id="UP000469452"/>
    </source>
</evidence>
<name>A0A6A4Z1P4_APHAT</name>
<dbReference type="Pfam" id="PF07727">
    <property type="entry name" value="RVT_2"/>
    <property type="match status" value="1"/>
</dbReference>